<comment type="catalytic activity">
    <reaction evidence="16">
        <text>1,2-didecanoyl-sn-glycerol + ATP = 1,2-didecanoyl-sn-glycero-3-phosphate + ADP + H(+)</text>
        <dbReference type="Rhea" id="RHEA:43428"/>
        <dbReference type="ChEBI" id="CHEBI:15378"/>
        <dbReference type="ChEBI" id="CHEBI:18155"/>
        <dbReference type="ChEBI" id="CHEBI:30616"/>
        <dbReference type="ChEBI" id="CHEBI:78227"/>
        <dbReference type="ChEBI" id="CHEBI:456216"/>
    </reaction>
    <physiologicalReaction direction="left-to-right" evidence="16">
        <dbReference type="Rhea" id="RHEA:43429"/>
    </physiologicalReaction>
</comment>
<evidence type="ECO:0000256" key="7">
    <source>
        <dbReference type="ARBA" id="ARBA00022737"/>
    </source>
</evidence>
<feature type="domain" description="DAGKc" evidence="23">
    <location>
        <begin position="438"/>
        <end position="572"/>
    </location>
</feature>
<dbReference type="GO" id="GO:0005737">
    <property type="term" value="C:cytoplasm"/>
    <property type="evidence" value="ECO:0007669"/>
    <property type="project" value="UniProtKB-SubCell"/>
</dbReference>
<dbReference type="EMBL" id="AYCK01012926">
    <property type="status" value="NOT_ANNOTATED_CDS"/>
    <property type="molecule type" value="Genomic_DNA"/>
</dbReference>
<dbReference type="FunFam" id="1.10.238.110:FF:000009">
    <property type="entry name" value="Diacylglycerol kinase"/>
    <property type="match status" value="1"/>
</dbReference>
<evidence type="ECO:0000256" key="6">
    <source>
        <dbReference type="ARBA" id="ARBA00022723"/>
    </source>
</evidence>
<dbReference type="InterPro" id="IPR018247">
    <property type="entry name" value="EF_Hand_1_Ca_BS"/>
</dbReference>
<feature type="region of interest" description="Disordered" evidence="21">
    <location>
        <begin position="388"/>
        <end position="422"/>
    </location>
</feature>
<dbReference type="UniPathway" id="UPA00230"/>
<dbReference type="FunFam" id="3.30.60.20:FF:000013">
    <property type="entry name" value="Diacylglycerol kinase"/>
    <property type="match status" value="1"/>
</dbReference>
<keyword evidence="13 20" id="KW-0067">ATP-binding</keyword>
<comment type="subcellular location">
    <subcellularLocation>
        <location evidence="1">Cytoplasm</location>
    </subcellularLocation>
</comment>
<reference evidence="25" key="3">
    <citation type="submission" date="2025-09" db="UniProtKB">
        <authorList>
            <consortium name="Ensembl"/>
        </authorList>
    </citation>
    <scope>IDENTIFICATION</scope>
</reference>
<dbReference type="PANTHER" id="PTHR11255:SF36">
    <property type="entry name" value="DIACYLGLYCEROL KINASE GAMMA"/>
    <property type="match status" value="1"/>
</dbReference>
<evidence type="ECO:0000256" key="11">
    <source>
        <dbReference type="ARBA" id="ARBA00022833"/>
    </source>
</evidence>
<dbReference type="InterPro" id="IPR011992">
    <property type="entry name" value="EF-hand-dom_pair"/>
</dbReference>
<dbReference type="SMART" id="SM00046">
    <property type="entry name" value="DAGKc"/>
    <property type="match status" value="1"/>
</dbReference>
<dbReference type="PROSITE" id="PS00018">
    <property type="entry name" value="EF_HAND_1"/>
    <property type="match status" value="2"/>
</dbReference>
<keyword evidence="5 20" id="KW-0808">Transferase</keyword>
<comment type="catalytic activity">
    <reaction evidence="18">
        <text>a 1,2-diacyl-sn-glycerol + ATP = a 1,2-diacyl-sn-glycero-3-phosphate + ADP + H(+)</text>
        <dbReference type="Rhea" id="RHEA:10272"/>
        <dbReference type="ChEBI" id="CHEBI:15378"/>
        <dbReference type="ChEBI" id="CHEBI:17815"/>
        <dbReference type="ChEBI" id="CHEBI:30616"/>
        <dbReference type="ChEBI" id="CHEBI:58608"/>
        <dbReference type="ChEBI" id="CHEBI:456216"/>
        <dbReference type="EC" id="2.7.1.107"/>
    </reaction>
    <physiologicalReaction direction="left-to-right" evidence="18">
        <dbReference type="Rhea" id="RHEA:10273"/>
    </physiologicalReaction>
</comment>
<feature type="domain" description="EF-hand" evidence="24">
    <location>
        <begin position="152"/>
        <end position="187"/>
    </location>
</feature>
<dbReference type="SMART" id="SM00109">
    <property type="entry name" value="C1"/>
    <property type="match status" value="2"/>
</dbReference>
<dbReference type="InterPro" id="IPR029477">
    <property type="entry name" value="DAG_kinase_typeI_N"/>
</dbReference>
<dbReference type="Gene3D" id="1.10.238.110">
    <property type="entry name" value="Diacylglycerol kinase alpha"/>
    <property type="match status" value="2"/>
</dbReference>
<dbReference type="CDD" id="cd20846">
    <property type="entry name" value="C1_DGKgamma_rpt1"/>
    <property type="match status" value="1"/>
</dbReference>
<evidence type="ECO:0000259" key="22">
    <source>
        <dbReference type="PROSITE" id="PS50081"/>
    </source>
</evidence>
<keyword evidence="8 20" id="KW-0547">Nucleotide-binding</keyword>
<dbReference type="PROSITE" id="PS00479">
    <property type="entry name" value="ZF_DAG_PE_1"/>
    <property type="match status" value="2"/>
</dbReference>
<dbReference type="InterPro" id="IPR002219">
    <property type="entry name" value="PKC_DAG/PE"/>
</dbReference>
<evidence type="ECO:0000259" key="24">
    <source>
        <dbReference type="PROSITE" id="PS50222"/>
    </source>
</evidence>
<dbReference type="GeneTree" id="ENSGT00940000156768"/>
<evidence type="ECO:0000256" key="16">
    <source>
        <dbReference type="ARBA" id="ARBA00023395"/>
    </source>
</evidence>
<comment type="catalytic activity">
    <reaction evidence="17">
        <text>1-octadecanoyl-2-(5Z,8Z,11Z,14Z-eicosatetraenoyl)-sn-glycerol + ATP = 1-octadecanoyl-2-(5Z,8Z,11Z,14Z-eicosatetraenoyl)-sn-glycero-3-phosphate + ADP + H(+)</text>
        <dbReference type="Rhea" id="RHEA:40323"/>
        <dbReference type="ChEBI" id="CHEBI:15378"/>
        <dbReference type="ChEBI" id="CHEBI:30616"/>
        <dbReference type="ChEBI" id="CHEBI:75728"/>
        <dbReference type="ChEBI" id="CHEBI:77091"/>
        <dbReference type="ChEBI" id="CHEBI:456216"/>
    </reaction>
    <physiologicalReaction direction="left-to-right" evidence="17">
        <dbReference type="Rhea" id="RHEA:40324"/>
    </physiologicalReaction>
</comment>
<dbReference type="InterPro" id="IPR016064">
    <property type="entry name" value="NAD/diacylglycerol_kinase_sf"/>
</dbReference>
<dbReference type="InterPro" id="IPR001206">
    <property type="entry name" value="Diacylglycerol_kinase_cat_dom"/>
</dbReference>
<name>A0A096LSX3_POEFO</name>
<evidence type="ECO:0000313" key="26">
    <source>
        <dbReference type="Proteomes" id="UP000028760"/>
    </source>
</evidence>
<dbReference type="Pfam" id="PF00609">
    <property type="entry name" value="DAGK_acc"/>
    <property type="match status" value="1"/>
</dbReference>
<sequence>SMGEMNWECLSPAEFSQLQQYTEYSTKNLKDVLEEFREGGVLSKYNPAQMQDVLNQPIDYEGFQLFMATYLENTIPEELCQHLFTSFKSKTGRCSPELLSKSVSLSATSKMNLKGSLVPPKVLEPQNFSQTSPQVVFLKDIVCYLSLLERGTPEDKLEFMFRLYDTDGNGLLDSSELDHIINQMVHVAEYLEWDSTELRPILKEMMKEIDLNRDGTVTLEEWIRGGLTTIPLLVLLGMDANVQEDGQHVWRLKHFNKPAFCNYCHAMLLGVRKQGLCCSTCKYTVHERCVSKNIAACISTYAKSRKHTSVMQHVWIEGNSPSKCERCFRNIKGYQTLTGLHCVWCQATYHNKCASSMKAECDGGTLKDHILLPSYICPAVLLPSLSPTGLSSHSPQDRHSTAKRGEGESTPNTSPDDASKTFKFPPVDRQTLQITPLPGTHPLLVLVNPKSGGRQGERVFRKFRYLLNPRQVYTLEHGGPMNGLNFFHDVPDFRVLACGGDGTVGWILDCIDKANFTRYPPVAILPLGTGNDLARCLHWGGGYEGGNLMTILKNIEHSTKVVLDRWNINIVPDDKEEKGDPVPYSIINNYFSVGVDASIAHRFHMMREKHPEKFNSRMKNKLWYFEFGTTETISATCKKLNECIELECDGIILDLSNISLEGIAILNIPSMHGGSNLWGESKKRRTYNRMSKKVADKTPGSTVTDPKELKFCVQDFSDQLLEVVGLEGAIEMGQIYTGLKSAGHRLAQCANVTIRTSRRLPMQIDGEPWMQPPCTVIITHKNQVPMLMGPPQKTSFFTFKKRNFSRE</sequence>
<evidence type="ECO:0000256" key="9">
    <source>
        <dbReference type="ARBA" id="ARBA00022771"/>
    </source>
</evidence>
<dbReference type="CDD" id="cd20892">
    <property type="entry name" value="C1_DGKgamma_rpt2"/>
    <property type="match status" value="1"/>
</dbReference>
<evidence type="ECO:0000256" key="3">
    <source>
        <dbReference type="ARBA" id="ARBA00009280"/>
    </source>
</evidence>
<dbReference type="SUPFAM" id="SSF111331">
    <property type="entry name" value="NAD kinase/diacylglycerol kinase-like"/>
    <property type="match status" value="1"/>
</dbReference>
<dbReference type="GO" id="GO:0008270">
    <property type="term" value="F:zinc ion binding"/>
    <property type="evidence" value="ECO:0007669"/>
    <property type="project" value="UniProtKB-KW"/>
</dbReference>
<dbReference type="PROSITE" id="PS50146">
    <property type="entry name" value="DAGK"/>
    <property type="match status" value="1"/>
</dbReference>
<comment type="pathway">
    <text evidence="19">Glycerolipid metabolism.</text>
</comment>
<dbReference type="FunFam" id="3.40.50.10330:FF:000003">
    <property type="entry name" value="Diacylglycerol kinase"/>
    <property type="match status" value="1"/>
</dbReference>
<comment type="pathway">
    <text evidence="2">Lipid metabolism; glycerolipid metabolism.</text>
</comment>
<evidence type="ECO:0000256" key="20">
    <source>
        <dbReference type="RuleBase" id="RU361128"/>
    </source>
</evidence>
<organism evidence="25 26">
    <name type="scientific">Poecilia formosa</name>
    <name type="common">Amazon molly</name>
    <name type="synonym">Limia formosa</name>
    <dbReference type="NCBI Taxonomy" id="48698"/>
    <lineage>
        <taxon>Eukaryota</taxon>
        <taxon>Metazoa</taxon>
        <taxon>Chordata</taxon>
        <taxon>Craniata</taxon>
        <taxon>Vertebrata</taxon>
        <taxon>Euteleostomi</taxon>
        <taxon>Actinopterygii</taxon>
        <taxon>Neopterygii</taxon>
        <taxon>Teleostei</taxon>
        <taxon>Neoteleostei</taxon>
        <taxon>Acanthomorphata</taxon>
        <taxon>Ovalentaria</taxon>
        <taxon>Atherinomorphae</taxon>
        <taxon>Cyprinodontiformes</taxon>
        <taxon>Poeciliidae</taxon>
        <taxon>Poeciliinae</taxon>
        <taxon>Poecilia</taxon>
    </lineage>
</organism>
<evidence type="ECO:0000256" key="14">
    <source>
        <dbReference type="ARBA" id="ARBA00023098"/>
    </source>
</evidence>
<dbReference type="Gene3D" id="2.60.200.40">
    <property type="match status" value="1"/>
</dbReference>
<keyword evidence="4" id="KW-0963">Cytoplasm</keyword>
<dbReference type="Gene3D" id="1.10.238.10">
    <property type="entry name" value="EF-hand"/>
    <property type="match status" value="1"/>
</dbReference>
<dbReference type="Ensembl" id="ENSPFOT00000028792.1">
    <property type="protein sequence ID" value="ENSPFOP00000022264.1"/>
    <property type="gene ID" value="ENSPFOG00000018060.2"/>
</dbReference>
<comment type="similarity">
    <text evidence="3 20">Belongs to the eukaryotic diacylglycerol kinase family.</text>
</comment>
<dbReference type="CDD" id="cd00051">
    <property type="entry name" value="EFh"/>
    <property type="match status" value="1"/>
</dbReference>
<evidence type="ECO:0000256" key="15">
    <source>
        <dbReference type="ARBA" id="ARBA00023371"/>
    </source>
</evidence>
<evidence type="ECO:0000256" key="21">
    <source>
        <dbReference type="SAM" id="MobiDB-lite"/>
    </source>
</evidence>
<dbReference type="GO" id="GO:0005509">
    <property type="term" value="F:calcium ion binding"/>
    <property type="evidence" value="ECO:0007669"/>
    <property type="project" value="InterPro"/>
</dbReference>
<evidence type="ECO:0000256" key="10">
    <source>
        <dbReference type="ARBA" id="ARBA00022777"/>
    </source>
</evidence>
<dbReference type="Proteomes" id="UP000028760">
    <property type="component" value="Unassembled WGS sequence"/>
</dbReference>
<dbReference type="PROSITE" id="PS50081">
    <property type="entry name" value="ZF_DAG_PE_2"/>
    <property type="match status" value="2"/>
</dbReference>
<dbReference type="PANTHER" id="PTHR11255">
    <property type="entry name" value="DIACYLGLYCEROL KINASE"/>
    <property type="match status" value="1"/>
</dbReference>
<dbReference type="Pfam" id="PF00781">
    <property type="entry name" value="DAGK_cat"/>
    <property type="match status" value="1"/>
</dbReference>
<proteinExistence type="inferred from homology"/>
<dbReference type="InterPro" id="IPR038199">
    <property type="entry name" value="DGK_typeI_N_sf"/>
</dbReference>
<keyword evidence="11" id="KW-0862">Zinc</keyword>
<keyword evidence="6" id="KW-0479">Metal-binding</keyword>
<dbReference type="GO" id="GO:0007200">
    <property type="term" value="P:phospholipase C-activating G protein-coupled receptor signaling pathway"/>
    <property type="evidence" value="ECO:0007669"/>
    <property type="project" value="InterPro"/>
</dbReference>
<dbReference type="GO" id="GO:0005886">
    <property type="term" value="C:plasma membrane"/>
    <property type="evidence" value="ECO:0007669"/>
    <property type="project" value="TreeGrafter"/>
</dbReference>
<dbReference type="Pfam" id="PF00130">
    <property type="entry name" value="C1_1"/>
    <property type="match status" value="2"/>
</dbReference>
<dbReference type="InterPro" id="IPR017438">
    <property type="entry name" value="ATP-NAD_kinase_N"/>
</dbReference>
<dbReference type="AlphaFoldDB" id="A0A096LSX3"/>
<dbReference type="EC" id="2.7.1.107" evidence="20"/>
<feature type="domain" description="EF-hand" evidence="24">
    <location>
        <begin position="197"/>
        <end position="232"/>
    </location>
</feature>
<evidence type="ECO:0000256" key="18">
    <source>
        <dbReference type="ARBA" id="ARBA00023411"/>
    </source>
</evidence>
<keyword evidence="9" id="KW-0863">Zinc-finger</keyword>
<evidence type="ECO:0000256" key="8">
    <source>
        <dbReference type="ARBA" id="ARBA00022741"/>
    </source>
</evidence>
<feature type="compositionally biased region" description="Basic and acidic residues" evidence="21">
    <location>
        <begin position="395"/>
        <end position="407"/>
    </location>
</feature>
<dbReference type="Pfam" id="PF13499">
    <property type="entry name" value="EF-hand_7"/>
    <property type="match status" value="1"/>
</dbReference>
<dbReference type="SUPFAM" id="SSF47473">
    <property type="entry name" value="EF-hand"/>
    <property type="match status" value="2"/>
</dbReference>
<keyword evidence="12" id="KW-0106">Calcium</keyword>
<evidence type="ECO:0000256" key="13">
    <source>
        <dbReference type="ARBA" id="ARBA00022840"/>
    </source>
</evidence>
<evidence type="ECO:0000256" key="2">
    <source>
        <dbReference type="ARBA" id="ARBA00005175"/>
    </source>
</evidence>
<evidence type="ECO:0000256" key="1">
    <source>
        <dbReference type="ARBA" id="ARBA00004496"/>
    </source>
</evidence>
<evidence type="ECO:0000256" key="17">
    <source>
        <dbReference type="ARBA" id="ARBA00023400"/>
    </source>
</evidence>
<keyword evidence="26" id="KW-1185">Reference proteome</keyword>
<dbReference type="GO" id="GO:0005524">
    <property type="term" value="F:ATP binding"/>
    <property type="evidence" value="ECO:0007669"/>
    <property type="project" value="UniProtKB-KW"/>
</dbReference>
<evidence type="ECO:0000259" key="23">
    <source>
        <dbReference type="PROSITE" id="PS50146"/>
    </source>
</evidence>
<evidence type="ECO:0000313" key="25">
    <source>
        <dbReference type="Ensembl" id="ENSPFOP00000022264.1"/>
    </source>
</evidence>
<dbReference type="InterPro" id="IPR037607">
    <property type="entry name" value="DGK"/>
</dbReference>
<reference evidence="25" key="2">
    <citation type="submission" date="2025-08" db="UniProtKB">
        <authorList>
            <consortium name="Ensembl"/>
        </authorList>
    </citation>
    <scope>IDENTIFICATION</scope>
</reference>
<dbReference type="FunFam" id="2.60.200.40:FF:000003">
    <property type="entry name" value="Diacylglycerol kinase"/>
    <property type="match status" value="1"/>
</dbReference>
<keyword evidence="7" id="KW-0677">Repeat</keyword>
<keyword evidence="14" id="KW-0443">Lipid metabolism</keyword>
<feature type="domain" description="Phorbol-ester/DAG-type" evidence="22">
    <location>
        <begin position="312"/>
        <end position="361"/>
    </location>
</feature>
<evidence type="ECO:0000256" key="12">
    <source>
        <dbReference type="ARBA" id="ARBA00022837"/>
    </source>
</evidence>
<dbReference type="Pfam" id="PF14513">
    <property type="entry name" value="DAG_kinase_N"/>
    <property type="match status" value="1"/>
</dbReference>
<accession>A0A096LSX3</accession>
<dbReference type="Gene3D" id="3.30.60.20">
    <property type="match status" value="2"/>
</dbReference>
<dbReference type="SMART" id="SM00045">
    <property type="entry name" value="DAGKa"/>
    <property type="match status" value="1"/>
</dbReference>
<keyword evidence="10 20" id="KW-0418">Kinase</keyword>
<dbReference type="InterPro" id="IPR000756">
    <property type="entry name" value="Diacylglycerol_kin_accessory"/>
</dbReference>
<evidence type="ECO:0000256" key="5">
    <source>
        <dbReference type="ARBA" id="ARBA00022679"/>
    </source>
</evidence>
<dbReference type="Gene3D" id="3.40.50.10330">
    <property type="entry name" value="Probable inorganic polyphosphate/atp-NAD kinase, domain 1"/>
    <property type="match status" value="1"/>
</dbReference>
<feature type="domain" description="Phorbol-ester/DAG-type" evidence="22">
    <location>
        <begin position="247"/>
        <end position="297"/>
    </location>
</feature>
<evidence type="ECO:0000256" key="4">
    <source>
        <dbReference type="ARBA" id="ARBA00022490"/>
    </source>
</evidence>
<protein>
    <recommendedName>
        <fullName evidence="20">Diacylglycerol kinase</fullName>
        <shortName evidence="20">DAG kinase</shortName>
        <ecNumber evidence="20">2.7.1.107</ecNumber>
    </recommendedName>
</protein>
<dbReference type="SMART" id="SM00054">
    <property type="entry name" value="EFh"/>
    <property type="match status" value="2"/>
</dbReference>
<dbReference type="InterPro" id="IPR046349">
    <property type="entry name" value="C1-like_sf"/>
</dbReference>
<reference evidence="26" key="1">
    <citation type="submission" date="2013-10" db="EMBL/GenBank/DDBJ databases">
        <authorList>
            <person name="Schartl M."/>
            <person name="Warren W."/>
        </authorList>
    </citation>
    <scope>NUCLEOTIDE SEQUENCE [LARGE SCALE GENOMIC DNA]</scope>
    <source>
        <strain evidence="26">female</strain>
    </source>
</reference>
<dbReference type="EMBL" id="AYCK01012925">
    <property type="status" value="NOT_ANNOTATED_CDS"/>
    <property type="molecule type" value="Genomic_DNA"/>
</dbReference>
<evidence type="ECO:0000256" key="19">
    <source>
        <dbReference type="ARBA" id="ARBA00060536"/>
    </source>
</evidence>
<dbReference type="InterPro" id="IPR002048">
    <property type="entry name" value="EF_hand_dom"/>
</dbReference>
<dbReference type="InterPro" id="IPR047475">
    <property type="entry name" value="C1_DGKgamma_rpt2"/>
</dbReference>
<dbReference type="EMBL" id="AYCK01012924">
    <property type="status" value="NOT_ANNOTATED_CDS"/>
    <property type="molecule type" value="Genomic_DNA"/>
</dbReference>
<dbReference type="PROSITE" id="PS50222">
    <property type="entry name" value="EF_HAND_2"/>
    <property type="match status" value="2"/>
</dbReference>
<dbReference type="GO" id="GO:0004143">
    <property type="term" value="F:ATP-dependent diacylglycerol kinase activity"/>
    <property type="evidence" value="ECO:0007669"/>
    <property type="project" value="UniProtKB-EC"/>
</dbReference>
<dbReference type="GO" id="GO:0046486">
    <property type="term" value="P:glycerolipid metabolic process"/>
    <property type="evidence" value="ECO:0007669"/>
    <property type="project" value="UniProtKB-UniPathway"/>
</dbReference>
<dbReference type="SUPFAM" id="SSF57889">
    <property type="entry name" value="Cysteine-rich domain"/>
    <property type="match status" value="2"/>
</dbReference>
<comment type="catalytic activity">
    <reaction evidence="15">
        <text>1,2-di-(9Z-octadecenoyl)-sn-glycerol + ATP = 1,2-di-(9Z-octadecenoyl)-sn-glycero-3-phosphate + ADP + H(+)</text>
        <dbReference type="Rhea" id="RHEA:40327"/>
        <dbReference type="ChEBI" id="CHEBI:15378"/>
        <dbReference type="ChEBI" id="CHEBI:30616"/>
        <dbReference type="ChEBI" id="CHEBI:52333"/>
        <dbReference type="ChEBI" id="CHEBI:74546"/>
        <dbReference type="ChEBI" id="CHEBI:456216"/>
    </reaction>
    <physiologicalReaction direction="left-to-right" evidence="15">
        <dbReference type="Rhea" id="RHEA:40328"/>
    </physiologicalReaction>
</comment>
<dbReference type="FunFam" id="1.10.238.10:FF:000017">
    <property type="entry name" value="Diacylglycerol kinase"/>
    <property type="match status" value="1"/>
</dbReference>